<accession>A0AAW1VPH4</accession>
<feature type="transmembrane region" description="Helical" evidence="1">
    <location>
        <begin position="6"/>
        <end position="24"/>
    </location>
</feature>
<dbReference type="PRINTS" id="PR00463">
    <property type="entry name" value="EP450I"/>
</dbReference>
<dbReference type="InterPro" id="IPR002401">
    <property type="entry name" value="Cyt_P450_E_grp-I"/>
</dbReference>
<keyword evidence="1" id="KW-1133">Transmembrane helix</keyword>
<evidence type="ECO:0000256" key="1">
    <source>
        <dbReference type="SAM" id="Phobius"/>
    </source>
</evidence>
<keyword evidence="1" id="KW-0812">Transmembrane</keyword>
<dbReference type="PANTHER" id="PTHR47952:SF3">
    <property type="entry name" value="CYTOCHROME P450 71B3-LIKE"/>
    <property type="match status" value="1"/>
</dbReference>
<dbReference type="InterPro" id="IPR001128">
    <property type="entry name" value="Cyt_P450"/>
</dbReference>
<dbReference type="GO" id="GO:0005506">
    <property type="term" value="F:iron ion binding"/>
    <property type="evidence" value="ECO:0007669"/>
    <property type="project" value="InterPro"/>
</dbReference>
<evidence type="ECO:0000313" key="2">
    <source>
        <dbReference type="EMBL" id="KAK9903839.1"/>
    </source>
</evidence>
<organism evidence="2 3">
    <name type="scientific">Rubus argutus</name>
    <name type="common">Southern blackberry</name>
    <dbReference type="NCBI Taxonomy" id="59490"/>
    <lineage>
        <taxon>Eukaryota</taxon>
        <taxon>Viridiplantae</taxon>
        <taxon>Streptophyta</taxon>
        <taxon>Embryophyta</taxon>
        <taxon>Tracheophyta</taxon>
        <taxon>Spermatophyta</taxon>
        <taxon>Magnoliopsida</taxon>
        <taxon>eudicotyledons</taxon>
        <taxon>Gunneridae</taxon>
        <taxon>Pentapetalae</taxon>
        <taxon>rosids</taxon>
        <taxon>fabids</taxon>
        <taxon>Rosales</taxon>
        <taxon>Rosaceae</taxon>
        <taxon>Rosoideae</taxon>
        <taxon>Rosoideae incertae sedis</taxon>
        <taxon>Rubus</taxon>
    </lineage>
</organism>
<dbReference type="Proteomes" id="UP001457282">
    <property type="component" value="Unassembled WGS sequence"/>
</dbReference>
<dbReference type="GO" id="GO:0020037">
    <property type="term" value="F:heme binding"/>
    <property type="evidence" value="ECO:0007669"/>
    <property type="project" value="InterPro"/>
</dbReference>
<dbReference type="InterPro" id="IPR036396">
    <property type="entry name" value="Cyt_P450_sf"/>
</dbReference>
<name>A0AAW1VPH4_RUBAR</name>
<keyword evidence="3" id="KW-1185">Reference proteome</keyword>
<reference evidence="2 3" key="1">
    <citation type="journal article" date="2023" name="G3 (Bethesda)">
        <title>A chromosome-length genome assembly and annotation of blackberry (Rubus argutus, cv. 'Hillquist').</title>
        <authorList>
            <person name="Bruna T."/>
            <person name="Aryal R."/>
            <person name="Dudchenko O."/>
            <person name="Sargent D.J."/>
            <person name="Mead D."/>
            <person name="Buti M."/>
            <person name="Cavallini A."/>
            <person name="Hytonen T."/>
            <person name="Andres J."/>
            <person name="Pham M."/>
            <person name="Weisz D."/>
            <person name="Mascagni F."/>
            <person name="Usai G."/>
            <person name="Natali L."/>
            <person name="Bassil N."/>
            <person name="Fernandez G.E."/>
            <person name="Lomsadze A."/>
            <person name="Armour M."/>
            <person name="Olukolu B."/>
            <person name="Poorten T."/>
            <person name="Britton C."/>
            <person name="Davik J."/>
            <person name="Ashrafi H."/>
            <person name="Aiden E.L."/>
            <person name="Borodovsky M."/>
            <person name="Worthington M."/>
        </authorList>
    </citation>
    <scope>NUCLEOTIDE SEQUENCE [LARGE SCALE GENOMIC DNA]</scope>
    <source>
        <strain evidence="2">PI 553951</strain>
    </source>
</reference>
<dbReference type="GO" id="GO:0004497">
    <property type="term" value="F:monooxygenase activity"/>
    <property type="evidence" value="ECO:0007669"/>
    <property type="project" value="InterPro"/>
</dbReference>
<comment type="caution">
    <text evidence="2">The sequence shown here is derived from an EMBL/GenBank/DDBJ whole genome shotgun (WGS) entry which is preliminary data.</text>
</comment>
<dbReference type="GO" id="GO:0016705">
    <property type="term" value="F:oxidoreductase activity, acting on paired donors, with incorporation or reduction of molecular oxygen"/>
    <property type="evidence" value="ECO:0007669"/>
    <property type="project" value="InterPro"/>
</dbReference>
<evidence type="ECO:0000313" key="3">
    <source>
        <dbReference type="Proteomes" id="UP001457282"/>
    </source>
</evidence>
<dbReference type="SUPFAM" id="SSF48264">
    <property type="entry name" value="Cytochrome P450"/>
    <property type="match status" value="1"/>
</dbReference>
<proteinExistence type="predicted"/>
<dbReference type="EMBL" id="JBEDUW010000206">
    <property type="protein sequence ID" value="KAK9903839.1"/>
    <property type="molecule type" value="Genomic_DNA"/>
</dbReference>
<dbReference type="PANTHER" id="PTHR47952">
    <property type="entry name" value="TRYPTAMINE 5-HYDROXYLASE"/>
    <property type="match status" value="1"/>
</dbReference>
<dbReference type="Pfam" id="PF00067">
    <property type="entry name" value="p450"/>
    <property type="match status" value="1"/>
</dbReference>
<dbReference type="Gene3D" id="1.10.630.10">
    <property type="entry name" value="Cytochrome P450"/>
    <property type="match status" value="1"/>
</dbReference>
<keyword evidence="1" id="KW-0472">Membrane</keyword>
<dbReference type="AlphaFoldDB" id="A0AAW1VPH4"/>
<sequence>MDLNTLLQILWIPSLLLPLLLLLLKKLNKPQKHFPPSPPKLVLDAALALTGLFADHYDIFVGQNLFLVGIDTGAIAMVWAMAELATKPRVMKKAQEEVRNCIGNKRKSH</sequence>
<gene>
    <name evidence="2" type="ORF">M0R45_000879</name>
</gene>
<protein>
    <submittedName>
        <fullName evidence="2">Uncharacterized protein</fullName>
    </submittedName>
</protein>